<feature type="region of interest" description="Disordered" evidence="6">
    <location>
        <begin position="50"/>
        <end position="74"/>
    </location>
</feature>
<evidence type="ECO:0000313" key="9">
    <source>
        <dbReference type="Proteomes" id="UP000193411"/>
    </source>
</evidence>
<feature type="compositionally biased region" description="Gly residues" evidence="6">
    <location>
        <begin position="50"/>
        <end position="66"/>
    </location>
</feature>
<keyword evidence="4" id="KW-0804">Transcription</keyword>
<sequence length="394" mass="41482">MGGPGGGFTPLSFASELAVNEFSVISDFVHNFDPGFASLMQGLDPLSTGTGGAGGGASAGGNGESGPAGYDGSASGLDALGSQLGSFQGQSIMSAGDVASMSMSGMGGSNTGDVRRDSYSGAASAATRGQREESTAALRSGAPPAASSAGTAAGTAGPNDDKYLLQLADPVAPKIEDRLKAVINAKYEAGQLQPYNYGRGYARLQRYLETHMSVGSRHRVMASLGSFRPMFRQVAQSLTDMDLILVEEMFERLLLDYDHLFSAMGVPACLWRRTGEIYKANHQFADLVGVPLDQLRDGRVAIYELMSEDAAVNYWDKFGGIAFDPGQKAVLTSCSLKSKARDGRETVIPCCFSFTIRRDNYNMPVMIVGNFLPTEPAPVSLTAIGTVAGRPRFG</sequence>
<keyword evidence="3" id="KW-0805">Transcription regulation</keyword>
<dbReference type="SUPFAM" id="SSF55785">
    <property type="entry name" value="PYP-like sensor domain (PAS domain)"/>
    <property type="match status" value="1"/>
</dbReference>
<dbReference type="InterPro" id="IPR056751">
    <property type="entry name" value="PAS_13"/>
</dbReference>
<feature type="compositionally biased region" description="Low complexity" evidence="6">
    <location>
        <begin position="135"/>
        <end position="157"/>
    </location>
</feature>
<dbReference type="Proteomes" id="UP000193411">
    <property type="component" value="Unassembled WGS sequence"/>
</dbReference>
<dbReference type="PANTHER" id="PTHR31986">
    <property type="entry name" value="REGULATOR OF DRUG SENSITIVITY 2"/>
    <property type="match status" value="1"/>
</dbReference>
<evidence type="ECO:0000256" key="5">
    <source>
        <dbReference type="ARBA" id="ARBA00023242"/>
    </source>
</evidence>
<evidence type="ECO:0000256" key="3">
    <source>
        <dbReference type="ARBA" id="ARBA00023015"/>
    </source>
</evidence>
<dbReference type="GO" id="GO:0005634">
    <property type="term" value="C:nucleus"/>
    <property type="evidence" value="ECO:0007669"/>
    <property type="project" value="UniProtKB-SubCell"/>
</dbReference>
<evidence type="ECO:0000256" key="2">
    <source>
        <dbReference type="ARBA" id="ARBA00022723"/>
    </source>
</evidence>
<keyword evidence="5" id="KW-0539">Nucleus</keyword>
<dbReference type="GO" id="GO:0000977">
    <property type="term" value="F:RNA polymerase II transcription regulatory region sequence-specific DNA binding"/>
    <property type="evidence" value="ECO:0007669"/>
    <property type="project" value="TreeGrafter"/>
</dbReference>
<evidence type="ECO:0000256" key="6">
    <source>
        <dbReference type="SAM" id="MobiDB-lite"/>
    </source>
</evidence>
<protein>
    <recommendedName>
        <fullName evidence="7">ERT1/acuK family PAS domain-containing protein</fullName>
    </recommendedName>
</protein>
<comment type="caution">
    <text evidence="8">The sequence shown here is derived from an EMBL/GenBank/DDBJ whole genome shotgun (WGS) entry which is preliminary data.</text>
</comment>
<dbReference type="AlphaFoldDB" id="A0A1Y2HC75"/>
<accession>A0A1Y2HC75</accession>
<evidence type="ECO:0000313" key="8">
    <source>
        <dbReference type="EMBL" id="ORZ31594.1"/>
    </source>
</evidence>
<keyword evidence="9" id="KW-1185">Reference proteome</keyword>
<dbReference type="EMBL" id="MCFL01000058">
    <property type="protein sequence ID" value="ORZ31594.1"/>
    <property type="molecule type" value="Genomic_DNA"/>
</dbReference>
<dbReference type="STRING" id="765915.A0A1Y2HC75"/>
<dbReference type="InterPro" id="IPR053045">
    <property type="entry name" value="Zinc_cluster_trans_reg"/>
</dbReference>
<reference evidence="8 9" key="1">
    <citation type="submission" date="2016-07" db="EMBL/GenBank/DDBJ databases">
        <title>Pervasive Adenine N6-methylation of Active Genes in Fungi.</title>
        <authorList>
            <consortium name="DOE Joint Genome Institute"/>
            <person name="Mondo S.J."/>
            <person name="Dannebaum R.O."/>
            <person name="Kuo R.C."/>
            <person name="Labutti K."/>
            <person name="Haridas S."/>
            <person name="Kuo A."/>
            <person name="Salamov A."/>
            <person name="Ahrendt S.R."/>
            <person name="Lipzen A."/>
            <person name="Sullivan W."/>
            <person name="Andreopoulos W.B."/>
            <person name="Clum A."/>
            <person name="Lindquist E."/>
            <person name="Daum C."/>
            <person name="Ramamoorthy G.K."/>
            <person name="Gryganskyi A."/>
            <person name="Culley D."/>
            <person name="Magnuson J.K."/>
            <person name="James T.Y."/>
            <person name="O'Malley M.A."/>
            <person name="Stajich J.E."/>
            <person name="Spatafora J.W."/>
            <person name="Visel A."/>
            <person name="Grigoriev I.V."/>
        </authorList>
    </citation>
    <scope>NUCLEOTIDE SEQUENCE [LARGE SCALE GENOMIC DNA]</scope>
    <source>
        <strain evidence="8 9">PL171</strain>
    </source>
</reference>
<keyword evidence="2" id="KW-0479">Metal-binding</keyword>
<dbReference type="PANTHER" id="PTHR31986:SF7">
    <property type="entry name" value="REGULATOR OF DRUG SENSITIVITY 2"/>
    <property type="match status" value="1"/>
</dbReference>
<evidence type="ECO:0000256" key="4">
    <source>
        <dbReference type="ARBA" id="ARBA00023163"/>
    </source>
</evidence>
<proteinExistence type="predicted"/>
<evidence type="ECO:0000259" key="7">
    <source>
        <dbReference type="Pfam" id="PF24990"/>
    </source>
</evidence>
<dbReference type="InterPro" id="IPR035965">
    <property type="entry name" value="PAS-like_dom_sf"/>
</dbReference>
<feature type="region of interest" description="Disordered" evidence="6">
    <location>
        <begin position="104"/>
        <end position="157"/>
    </location>
</feature>
<dbReference type="OrthoDB" id="65716at2759"/>
<dbReference type="GO" id="GO:0046872">
    <property type="term" value="F:metal ion binding"/>
    <property type="evidence" value="ECO:0007669"/>
    <property type="project" value="UniProtKB-KW"/>
</dbReference>
<organism evidence="8 9">
    <name type="scientific">Catenaria anguillulae PL171</name>
    <dbReference type="NCBI Taxonomy" id="765915"/>
    <lineage>
        <taxon>Eukaryota</taxon>
        <taxon>Fungi</taxon>
        <taxon>Fungi incertae sedis</taxon>
        <taxon>Blastocladiomycota</taxon>
        <taxon>Blastocladiomycetes</taxon>
        <taxon>Blastocladiales</taxon>
        <taxon>Catenariaceae</taxon>
        <taxon>Catenaria</taxon>
    </lineage>
</organism>
<name>A0A1Y2HC75_9FUNG</name>
<gene>
    <name evidence="8" type="ORF">BCR44DRAFT_1442076</name>
</gene>
<comment type="subcellular location">
    <subcellularLocation>
        <location evidence="1">Nucleus</location>
    </subcellularLocation>
</comment>
<feature type="domain" description="ERT1/acuK family PAS" evidence="7">
    <location>
        <begin position="343"/>
        <end position="373"/>
    </location>
</feature>
<evidence type="ECO:0000256" key="1">
    <source>
        <dbReference type="ARBA" id="ARBA00004123"/>
    </source>
</evidence>
<feature type="domain" description="ERT1/acuK family PAS" evidence="7">
    <location>
        <begin position="267"/>
        <end position="340"/>
    </location>
</feature>
<dbReference type="Pfam" id="PF24990">
    <property type="entry name" value="PAS_13"/>
    <property type="match status" value="2"/>
</dbReference>